<feature type="region of interest" description="Disordered" evidence="1">
    <location>
        <begin position="184"/>
        <end position="212"/>
    </location>
</feature>
<reference evidence="2" key="1">
    <citation type="journal article" date="2014" name="Nat. Genet.">
        <title>Genome and transcriptome of the porcine whipworm Trichuris suis.</title>
        <authorList>
            <person name="Jex A.R."/>
            <person name="Nejsum P."/>
            <person name="Schwarz E.M."/>
            <person name="Hu L."/>
            <person name="Young N.D."/>
            <person name="Hall R.S."/>
            <person name="Korhonen P.K."/>
            <person name="Liao S."/>
            <person name="Thamsborg S."/>
            <person name="Xia J."/>
            <person name="Xu P."/>
            <person name="Wang S."/>
            <person name="Scheerlinck J.P."/>
            <person name="Hofmann A."/>
            <person name="Sternberg P.W."/>
            <person name="Wang J."/>
            <person name="Gasser R.B."/>
        </authorList>
    </citation>
    <scope>NUCLEOTIDE SEQUENCE [LARGE SCALE GENOMIC DNA]</scope>
    <source>
        <strain evidence="2">DCEP-RM93F</strain>
    </source>
</reference>
<gene>
    <name evidence="2" type="ORF">M514_17690</name>
</gene>
<evidence type="ECO:0000256" key="1">
    <source>
        <dbReference type="SAM" id="MobiDB-lite"/>
    </source>
</evidence>
<name>A0A085NKU2_9BILA</name>
<dbReference type="AlphaFoldDB" id="A0A085NKU2"/>
<dbReference type="EMBL" id="KL367490">
    <property type="protein sequence ID" value="KFD70088.1"/>
    <property type="molecule type" value="Genomic_DNA"/>
</dbReference>
<evidence type="ECO:0000313" key="2">
    <source>
        <dbReference type="EMBL" id="KFD70088.1"/>
    </source>
</evidence>
<sequence length="311" mass="34814">MYESLDSIRIHGPNLLNDTIVRMMLLVAISAHADDTFIKADRCDVVVDEEPKILRKGDEKFWDHSLQGHPRREFRNGAIRAQRIDSTIELGEAVAASCLPSAVDASVVEGWPVLESAFWLEAAPICGGRLSDVERDSELIFNCCTSLRSWPKRISNLLVNCEAMEHVAAIEIYCTVAPVSAGKRDRRVERDEENDEYLPADGVASASSNPGSQQFLQESSTWEFTYESVLSIKLKVAYHRTGVSSRVAGERTCAPPQRSFSECGHQVRRSHPQAAVASQVGPMRRYLIIARGPVYIRKLTLYLRTFFEWGS</sequence>
<dbReference type="Proteomes" id="UP000030758">
    <property type="component" value="Unassembled WGS sequence"/>
</dbReference>
<accession>A0A085NKU2</accession>
<proteinExistence type="predicted"/>
<organism evidence="2">
    <name type="scientific">Trichuris suis</name>
    <name type="common">pig whipworm</name>
    <dbReference type="NCBI Taxonomy" id="68888"/>
    <lineage>
        <taxon>Eukaryota</taxon>
        <taxon>Metazoa</taxon>
        <taxon>Ecdysozoa</taxon>
        <taxon>Nematoda</taxon>
        <taxon>Enoplea</taxon>
        <taxon>Dorylaimia</taxon>
        <taxon>Trichinellida</taxon>
        <taxon>Trichuridae</taxon>
        <taxon>Trichuris</taxon>
    </lineage>
</organism>
<protein>
    <submittedName>
        <fullName evidence="2">Uncharacterized protein</fullName>
    </submittedName>
</protein>